<dbReference type="InterPro" id="IPR013783">
    <property type="entry name" value="Ig-like_fold"/>
</dbReference>
<evidence type="ECO:0000259" key="12">
    <source>
        <dbReference type="PROSITE" id="PS50853"/>
    </source>
</evidence>
<dbReference type="Gene3D" id="4.10.410.10">
    <property type="entry name" value="Pancreatic trypsin inhibitor Kunitz domain"/>
    <property type="match status" value="2"/>
</dbReference>
<evidence type="ECO:0000256" key="1">
    <source>
        <dbReference type="ARBA" id="ARBA00004498"/>
    </source>
</evidence>
<keyword evidence="2" id="KW-0964">Secreted</keyword>
<dbReference type="Gene3D" id="3.40.50.410">
    <property type="entry name" value="von Willebrand factor, type A domain"/>
    <property type="match status" value="9"/>
</dbReference>
<dbReference type="Pfam" id="PF00041">
    <property type="entry name" value="fn3"/>
    <property type="match status" value="1"/>
</dbReference>
<evidence type="ECO:0000313" key="13">
    <source>
        <dbReference type="Ensembl" id="ENSATEP00000010555.2"/>
    </source>
</evidence>
<reference evidence="13" key="3">
    <citation type="submission" date="2025-09" db="UniProtKB">
        <authorList>
            <consortium name="Ensembl"/>
        </authorList>
    </citation>
    <scope>IDENTIFICATION</scope>
</reference>
<feature type="domain" description="VWFA" evidence="10">
    <location>
        <begin position="416"/>
        <end position="588"/>
    </location>
</feature>
<feature type="region of interest" description="Disordered" evidence="9">
    <location>
        <begin position="1796"/>
        <end position="1869"/>
    </location>
</feature>
<dbReference type="GO" id="GO:0007155">
    <property type="term" value="P:cell adhesion"/>
    <property type="evidence" value="ECO:0007669"/>
    <property type="project" value="UniProtKB-KW"/>
</dbReference>
<name>A0A3Q1HS84_ANATE</name>
<evidence type="ECO:0000256" key="7">
    <source>
        <dbReference type="ARBA" id="ARBA00023119"/>
    </source>
</evidence>
<dbReference type="SUPFAM" id="SSF49265">
    <property type="entry name" value="Fibronectin type III"/>
    <property type="match status" value="1"/>
</dbReference>
<organism evidence="13 14">
    <name type="scientific">Anabas testudineus</name>
    <name type="common">Climbing perch</name>
    <name type="synonym">Anthias testudineus</name>
    <dbReference type="NCBI Taxonomy" id="64144"/>
    <lineage>
        <taxon>Eukaryota</taxon>
        <taxon>Metazoa</taxon>
        <taxon>Chordata</taxon>
        <taxon>Craniata</taxon>
        <taxon>Vertebrata</taxon>
        <taxon>Euteleostomi</taxon>
        <taxon>Actinopterygii</taxon>
        <taxon>Neopterygii</taxon>
        <taxon>Teleostei</taxon>
        <taxon>Neoteleostei</taxon>
        <taxon>Acanthomorphata</taxon>
        <taxon>Anabantaria</taxon>
        <taxon>Anabantiformes</taxon>
        <taxon>Anabantoidei</taxon>
        <taxon>Anabantidae</taxon>
        <taxon>Anabas</taxon>
    </lineage>
</organism>
<evidence type="ECO:0000256" key="5">
    <source>
        <dbReference type="ARBA" id="ARBA00022737"/>
    </source>
</evidence>
<keyword evidence="7" id="KW-0176">Collagen</keyword>
<evidence type="ECO:0000256" key="9">
    <source>
        <dbReference type="SAM" id="MobiDB-lite"/>
    </source>
</evidence>
<feature type="domain" description="VWFA" evidence="10">
    <location>
        <begin position="1014"/>
        <end position="1190"/>
    </location>
</feature>
<dbReference type="PANTHER" id="PTHR24020:SF13">
    <property type="entry name" value="COLLAGEN ALPHA-3(VI) CHAIN"/>
    <property type="match status" value="1"/>
</dbReference>
<feature type="domain" description="VWFA" evidence="10">
    <location>
        <begin position="1212"/>
        <end position="1388"/>
    </location>
</feature>
<dbReference type="InParanoid" id="A0A3Q1HS84"/>
<feature type="compositionally biased region" description="Low complexity" evidence="9">
    <location>
        <begin position="1735"/>
        <end position="1745"/>
    </location>
</feature>
<dbReference type="SMART" id="SM00327">
    <property type="entry name" value="VWA"/>
    <property type="match status" value="10"/>
</dbReference>
<keyword evidence="8" id="KW-1015">Disulfide bond</keyword>
<evidence type="ECO:0000256" key="3">
    <source>
        <dbReference type="ARBA" id="ARBA00022530"/>
    </source>
</evidence>
<evidence type="ECO:0000256" key="6">
    <source>
        <dbReference type="ARBA" id="ARBA00022889"/>
    </source>
</evidence>
<dbReference type="InterPro" id="IPR008160">
    <property type="entry name" value="Collagen"/>
</dbReference>
<evidence type="ECO:0000259" key="10">
    <source>
        <dbReference type="PROSITE" id="PS50234"/>
    </source>
</evidence>
<proteinExistence type="predicted"/>
<gene>
    <name evidence="13" type="primary">COL6A3</name>
</gene>
<dbReference type="Pfam" id="PF00092">
    <property type="entry name" value="VWA"/>
    <property type="match status" value="9"/>
</dbReference>
<evidence type="ECO:0000256" key="2">
    <source>
        <dbReference type="ARBA" id="ARBA00022525"/>
    </source>
</evidence>
<feature type="domain" description="VWFA" evidence="10">
    <location>
        <begin position="1905"/>
        <end position="2046"/>
    </location>
</feature>
<feature type="region of interest" description="Disordered" evidence="9">
    <location>
        <begin position="1615"/>
        <end position="1745"/>
    </location>
</feature>
<feature type="domain" description="BPTI/Kunitz inhibitor" evidence="11">
    <location>
        <begin position="2579"/>
        <end position="2629"/>
    </location>
</feature>
<dbReference type="PROSITE" id="PS50234">
    <property type="entry name" value="VWFA"/>
    <property type="match status" value="9"/>
</dbReference>
<feature type="domain" description="VWFA" evidence="10">
    <location>
        <begin position="605"/>
        <end position="781"/>
    </location>
</feature>
<reference evidence="13" key="1">
    <citation type="submission" date="2021-04" db="EMBL/GenBank/DDBJ databases">
        <authorList>
            <consortium name="Wellcome Sanger Institute Data Sharing"/>
        </authorList>
    </citation>
    <scope>NUCLEOTIDE SEQUENCE [LARGE SCALE GENOMIC DNA]</scope>
</reference>
<dbReference type="InterPro" id="IPR002223">
    <property type="entry name" value="Kunitz_BPTI"/>
</dbReference>
<sequence>MCCLVVLFSVDTAKKDIVFLLDGSDSTRNGFPAMRDFVERVVDKLNVGENKDRVSVVQYSRDAEVHFYLNSLNTREDVVDSVRALRHRGGRPLNTGAALQFVRDNVFTTSSGSRRLQGVPQMLILLNGGGSADSVDTPASALKQQGIFVIGIGTKSSDSRELQKISHEPSHALSVSEFTDLPTVQEQLSSVMSAVLVRATPVTPTVTGKKPRHFFFTLTTPWHERKPAGRDFVFLLDGSDGTRTGFPAMRDFVQRVVETLSVDDNKDRVSVVQYSRDPAVQFYLNTYTTKGEILDTVRGLRHKGGRPLNTGAALQYLRDNVFTASAGSRRLEGVPQVLVLLSGGRSSDSVDAPASALKQLGVLTFAIGTSRSDRSEMQKIAHDPSYALSVSEFTDLPSVLMCCLVVLFSVDTAKKDIVFLLDGSDSTRNGFPAMRDFVERVVDKLNVGENKDRVSVVQYSRDAEVHFYLNSLNTREDVVDSVRALRHRGGRPLNTGAALQFVRDNVFTTSSGSRRLQGVPQMLILLNGGGSADSVDTPASALKQQGIFVIGIGTKSSDSRELQKISHEPSHALSVSEFTDLPTVQEQLSSVMSAVLVRSLGPRKDIVFLVDGSDAVGREFPIIQEFIRRVVENLNVGENKIRIGVVQYGDTAQADMYLNSHTTKEGVLNAVREIRRRGGRQRNLGQALQFVSQDALTAARGSRKQDGVPQFVIVVSSGPSTDDISRAASTLKQSKVLPISIGTRDINPTELQVVSYVPNFAITIDDLPGLYTVQEDLINTLTEMSDDDIARMVPVFPRYDVMTPTAPGEKRDVVFLIDGTTAVRSEFPSIRDMLRRVVEKLDVGLDKVRVSVVQYSEEPKAEFLLNEFSTKDEVRQAVTRLRNKGGTRLNTGRALEWVSRNIYQRSSGSRIEEGVPQFLILVTGGKSTDDVSTSADQLKRNRIAPLAIGSRNTDLEELRQISLKPELVYRVENFQQLPRVETQLIDSVKTISTADIISSYVPATVELLSLGRKDIIFLIDGSDSTGAAGIAHIRDFILNIVQQLDVKPDQVRVAVVQYADQVKTEFSLKTHNNKPDVISAIKRLRQIGGRSSDLANAINYIIQNELKPSAGARLTEASQHLVVLTGGRSSQDVSLYGPLLKGSRVNCVGIGTAAADKRQLTQIATTTEDVLQVPAFHGLPTIKERLFARIKQTLPEEPPTIVVNGLPPKKADIVFLLDGSINLGQENFKEVLSFITNLIDLFFTDKDDPRIGFAHYAADVTDVFYLNTHKNKQDIISAIEQTEYKGGNKINTGAAIRHVQNVHFTKDKGSRMDKGTPQILMVITGGRSADDSKTAALGLKNKGVRVFAVGVGDIENELENLASETSTVARAANFQGLSELNEQILETLDDEMKGKLCAGAKEVPKEVLVGFDVSAQNIFSAQTNLQSKMGAILQRISKMAAISCSSGQSPSVQIGMLAMDSASEPVQLDFTDNADELFEAFRALRTRGPFVLNGKTISAYTNRFKTRQDNVVKVVIHLTDGLDAPYAEMKRRVEELRLSGGVSGFILVGLERVPKFEEALLLEFGRGFRYTRPLRVNVMDLDYELMEELDNIAERECCSVPCKCTGTRGDRGAVGLAGSKGSPGLPGSQGHPGDEGGPGERGPPGVNGTQGFQGCPGQRGVKGSRGYSGENGESGEIGLDGINGEEGKSGVAGLPGDRGNAGRRGPKGAKGQAGDRGEVGTRGNPGTSGRDNNQAGPKGDPGDAGPPVMFPCTYCISLEKTSPQHTVICILGSTSLNSKGVVQGLVCSFFKGPSGPNGAPGSRGEDGNPGPRGPGGGPGPSGEKGRRGAPGRKVLSGTQSGGDEGFPGFPGPKGAAGDPGTKGGPGTRGNRGQRVHFYYIYYLTLHKISLHILLGQKECPLYPTELAFALDISQGVQNPTFNNMRNTVLRIVRNITISESNCPRGARVAVTLYNNKVVTEVRFADAMKKNALVQRIEGLQLQSTNQQRNLGTAMSFVAQNTFKRVRSGFLMRKVAIFFVGGEAGQAQVLTNAALRLHDAGIATLFLVNREDRALSRALQFNNTALGQVIVLPSAGSAQYNSVIQKVMNCHICLDVCSPDQICDYVPPSAGRDRRSFTTDVDIDIAFVLDSSESTYPAVFTETKRYIVHMVEHLEVASNPTSSAHHARVSVVQQAPYEFIRNKTGSPIHVDFGLTEHQSAQDIVKFLLEKTPQLEGGRALAAAIDSTVEQVFQKAPLQRDRKVLMLFVTGSVEEEEEQLVRIATEIKCNGFFLVIMGVGDKLSAGDARVLSRMASEPSDVFFKRLHSISQFNDRQIQTFGQLLPKYISIENAFYMSPEVSKNCKWFQRDQPLKNPFMSSQQKEYTHQEVHQRKHHDADELHVSNITSSSLKLRWSNPDPKHFVYFEVAVTRLQDHTLVLKTNVSGNEISVDNLDGAQTYHAVVTAHTSEGEIVSTRKGIITTSKSMNTNILIYILPCHSQQTSLLHNFSCFITVCLTLTEAAEQKPVIQINELADPCSLDYDPGMPCKDYQAKWFFDTKNGICTQFWYGGCGGNENRFDTETLCLKNCLRSDTSTTVDLCQLPKEEGTCAKFVLKWHFDAPSKSCARFWYGGCGGNQNRFDTYEQCVKACGKPAVKEGVVAAIRT</sequence>
<dbReference type="Ensembl" id="ENSATET00000010738.2">
    <property type="protein sequence ID" value="ENSATEP00000010555.2"/>
    <property type="gene ID" value="ENSATEG00000007260.3"/>
</dbReference>
<dbReference type="FunFam" id="3.40.50.410:FF:000016">
    <property type="entry name" value="Collagen type VI alpha 3 chain"/>
    <property type="match status" value="1"/>
</dbReference>
<dbReference type="PROSITE" id="PS50279">
    <property type="entry name" value="BPTI_KUNITZ_2"/>
    <property type="match status" value="2"/>
</dbReference>
<dbReference type="InterPro" id="IPR002035">
    <property type="entry name" value="VWF_A"/>
</dbReference>
<dbReference type="InterPro" id="IPR036465">
    <property type="entry name" value="vWFA_dom_sf"/>
</dbReference>
<comment type="subcellular location">
    <subcellularLocation>
        <location evidence="1">Secreted</location>
        <location evidence="1">Extracellular space</location>
        <location evidence="1">Extracellular matrix</location>
    </subcellularLocation>
</comment>
<dbReference type="InterPro" id="IPR036116">
    <property type="entry name" value="FN3_sf"/>
</dbReference>
<evidence type="ECO:0000256" key="8">
    <source>
        <dbReference type="ARBA" id="ARBA00023157"/>
    </source>
</evidence>
<dbReference type="Pfam" id="PF01391">
    <property type="entry name" value="Collagen"/>
    <property type="match status" value="1"/>
</dbReference>
<feature type="domain" description="VWFA" evidence="10">
    <location>
        <begin position="2123"/>
        <end position="2322"/>
    </location>
</feature>
<dbReference type="FunFam" id="3.40.50.410:FF:000021">
    <property type="entry name" value="Collagen, type VI, alpha 3"/>
    <property type="match status" value="1"/>
</dbReference>
<keyword evidence="3" id="KW-0272">Extracellular matrix</keyword>
<dbReference type="PROSITE" id="PS50853">
    <property type="entry name" value="FN3"/>
    <property type="match status" value="1"/>
</dbReference>
<protein>
    <submittedName>
        <fullName evidence="13">Uncharacterized protein</fullName>
    </submittedName>
</protein>
<dbReference type="Gene3D" id="2.60.40.10">
    <property type="entry name" value="Immunoglobulins"/>
    <property type="match status" value="1"/>
</dbReference>
<dbReference type="OrthoDB" id="6132182at2759"/>
<dbReference type="Pfam" id="PF00014">
    <property type="entry name" value="Kunitz_BPTI"/>
    <property type="match status" value="2"/>
</dbReference>
<feature type="domain" description="VWFA" evidence="10">
    <location>
        <begin position="231"/>
        <end position="404"/>
    </location>
</feature>
<dbReference type="InterPro" id="IPR020901">
    <property type="entry name" value="Prtase_inh_Kunz-CS"/>
</dbReference>
<dbReference type="CDD" id="cd00063">
    <property type="entry name" value="FN3"/>
    <property type="match status" value="1"/>
</dbReference>
<dbReference type="PRINTS" id="PR00759">
    <property type="entry name" value="BASICPTASE"/>
</dbReference>
<dbReference type="CDD" id="cd01450">
    <property type="entry name" value="vWFA_subfamily_ECM"/>
    <property type="match status" value="2"/>
</dbReference>
<evidence type="ECO:0000313" key="14">
    <source>
        <dbReference type="Proteomes" id="UP000265040"/>
    </source>
</evidence>
<dbReference type="CDD" id="cd22635">
    <property type="entry name" value="Kunitz_papilin"/>
    <property type="match status" value="1"/>
</dbReference>
<feature type="domain" description="VWFA" evidence="10">
    <location>
        <begin position="812"/>
        <end position="988"/>
    </location>
</feature>
<dbReference type="GO" id="GO:0005581">
    <property type="term" value="C:collagen trimer"/>
    <property type="evidence" value="ECO:0007669"/>
    <property type="project" value="UniProtKB-KW"/>
</dbReference>
<feature type="domain" description="Fibronectin type-III" evidence="12">
    <location>
        <begin position="2375"/>
        <end position="2464"/>
    </location>
</feature>
<dbReference type="InterPro" id="IPR003961">
    <property type="entry name" value="FN3_dom"/>
</dbReference>
<evidence type="ECO:0000256" key="4">
    <source>
        <dbReference type="ARBA" id="ARBA00022729"/>
    </source>
</evidence>
<dbReference type="SUPFAM" id="SSF57362">
    <property type="entry name" value="BPTI-like"/>
    <property type="match status" value="2"/>
</dbReference>
<dbReference type="FunFam" id="3.40.50.410:FF:000003">
    <property type="entry name" value="Collagen type VI alpha 3 chain"/>
    <property type="match status" value="7"/>
</dbReference>
<dbReference type="InterPro" id="IPR036880">
    <property type="entry name" value="Kunitz_BPTI_sf"/>
</dbReference>
<dbReference type="PROSITE" id="PS00280">
    <property type="entry name" value="BPTI_KUNITZ_1"/>
    <property type="match status" value="1"/>
</dbReference>
<feature type="domain" description="VWFA" evidence="10">
    <location>
        <begin position="16"/>
        <end position="188"/>
    </location>
</feature>
<keyword evidence="6" id="KW-0130">Cell adhesion</keyword>
<feature type="domain" description="BPTI/Kunitz inhibitor" evidence="11">
    <location>
        <begin position="2516"/>
        <end position="2567"/>
    </location>
</feature>
<keyword evidence="4" id="KW-0732">Signal</keyword>
<dbReference type="InterPro" id="IPR050525">
    <property type="entry name" value="ECM_Assembly_Org"/>
</dbReference>
<dbReference type="GeneTree" id="ENSGT00940000156462"/>
<dbReference type="GO" id="GO:0004867">
    <property type="term" value="F:serine-type endopeptidase inhibitor activity"/>
    <property type="evidence" value="ECO:0007669"/>
    <property type="project" value="InterPro"/>
</dbReference>
<feature type="compositionally biased region" description="Polar residues" evidence="9">
    <location>
        <begin position="1724"/>
        <end position="1734"/>
    </location>
</feature>
<dbReference type="Proteomes" id="UP000265040">
    <property type="component" value="Chromosome 21"/>
</dbReference>
<evidence type="ECO:0000259" key="11">
    <source>
        <dbReference type="PROSITE" id="PS50279"/>
    </source>
</evidence>
<dbReference type="CDD" id="cd22629">
    <property type="entry name" value="Kunitz_collagen_alpha3_VI"/>
    <property type="match status" value="1"/>
</dbReference>
<dbReference type="PRINTS" id="PR00453">
    <property type="entry name" value="VWFADOMAIN"/>
</dbReference>
<accession>A0A3Q1HS84</accession>
<dbReference type="FunFam" id="4.10.410.10:FF:000020">
    <property type="entry name" value="Collagen, type VI, alpha 3"/>
    <property type="match status" value="2"/>
</dbReference>
<keyword evidence="5" id="KW-0677">Repeat</keyword>
<dbReference type="PANTHER" id="PTHR24020">
    <property type="entry name" value="COLLAGEN ALPHA"/>
    <property type="match status" value="1"/>
</dbReference>
<dbReference type="SUPFAM" id="SSF53300">
    <property type="entry name" value="vWA-like"/>
    <property type="match status" value="10"/>
</dbReference>
<reference evidence="13" key="2">
    <citation type="submission" date="2025-08" db="UniProtKB">
        <authorList>
            <consortium name="Ensembl"/>
        </authorList>
    </citation>
    <scope>IDENTIFICATION</scope>
</reference>
<keyword evidence="14" id="KW-1185">Reference proteome</keyword>
<dbReference type="STRING" id="64144.ENSATEP00000010555"/>
<feature type="compositionally biased region" description="Gly residues" evidence="9">
    <location>
        <begin position="1860"/>
        <end position="1869"/>
    </location>
</feature>
<feature type="compositionally biased region" description="Gly residues" evidence="9">
    <location>
        <begin position="1813"/>
        <end position="1822"/>
    </location>
</feature>
<dbReference type="SMART" id="SM00131">
    <property type="entry name" value="KU"/>
    <property type="match status" value="2"/>
</dbReference>